<accession>A0A8S4N8X5</accession>
<name>A0A8S4N8X5_OWEFU</name>
<feature type="domain" description="NB-ARC" evidence="2">
    <location>
        <begin position="119"/>
        <end position="260"/>
    </location>
</feature>
<protein>
    <recommendedName>
        <fullName evidence="2">NB-ARC domain-containing protein</fullName>
    </recommendedName>
</protein>
<dbReference type="SUPFAM" id="SSF52540">
    <property type="entry name" value="P-loop containing nucleoside triphosphate hydrolases"/>
    <property type="match status" value="1"/>
</dbReference>
<dbReference type="AlphaFoldDB" id="A0A8S4N8X5"/>
<keyword evidence="4" id="KW-1185">Reference proteome</keyword>
<comment type="caution">
    <text evidence="3">The sequence shown here is derived from an EMBL/GenBank/DDBJ whole genome shotgun (WGS) entry which is preliminary data.</text>
</comment>
<evidence type="ECO:0000313" key="3">
    <source>
        <dbReference type="EMBL" id="CAH1777350.1"/>
    </source>
</evidence>
<dbReference type="Proteomes" id="UP000749559">
    <property type="component" value="Unassembled WGS sequence"/>
</dbReference>
<evidence type="ECO:0000313" key="4">
    <source>
        <dbReference type="Proteomes" id="UP000749559"/>
    </source>
</evidence>
<gene>
    <name evidence="3" type="ORF">OFUS_LOCUS4405</name>
</gene>
<dbReference type="Gene3D" id="3.40.50.300">
    <property type="entry name" value="P-loop containing nucleotide triphosphate hydrolases"/>
    <property type="match status" value="1"/>
</dbReference>
<feature type="region of interest" description="Disordered" evidence="1">
    <location>
        <begin position="1"/>
        <end position="63"/>
    </location>
</feature>
<dbReference type="Pfam" id="PF00931">
    <property type="entry name" value="NB-ARC"/>
    <property type="match status" value="1"/>
</dbReference>
<reference evidence="3" key="1">
    <citation type="submission" date="2022-03" db="EMBL/GenBank/DDBJ databases">
        <authorList>
            <person name="Martin C."/>
        </authorList>
    </citation>
    <scope>NUCLEOTIDE SEQUENCE</scope>
</reference>
<sequence length="950" mass="109156">METPGGYGDRQCGDIPANLPLGSYEHSSENENANARLSYAAAEQKQEAKQLSDTADKAPSTSSVDIHVHDCTNVIVGPMGKINIADGAANDSISPVDPDDQIITNITNKVIDFKVTAYLKSFLDHMENHNFVILTGMSGIGKTEIAKSYWHLKKGSYDVGWLIQSNTDKDLRIATLAFLEKLDSIEIKVIQRRDDSISNLLQNIHSEIKRVSKRGKKLLNYLLIFDDVGDETHRAIVHSFKPDPSKTDGTNNISVILTTQLDLLLDDTLELVGFTKKEVLDFLSNLKEEDEDKITLWKELSHLPSALTCAKFDIKDTNRSIKYYLSKIKEKKLYRDIEQRDSPMVGLSYDKSPVGAHVKNAKAMIDGIASANKPLCFVLKTMGFFDSKAIPEFILRDILRQKYTDDEKQFEDEHIDHHIDNLLSKMRKRSYVTRSSSNKENNDRFVDTHSMFQLGIRFAMDEDDHQLVLEMLMRVLLRYFAKDTRYLSFFRKNTRLIPHVEIVLQHVHKMGFMDITFDMKAMAIAMYDILGYSYTQKDYPKVAEEKLRKSVDMMYKSINKSEKELDRHVRATLTNANGDPNDPEKLADEKARFIYTKLQDLGDDLIENLVTNTVLNQADVNLMKSKVGEEKLPELIRRHSRIDTNTYQQLVDLELALPVDVMNKAVYLPELYASVFYSYGRMYFYKKERPTKADSSYIPSIWLASALCKIIKEKTKHDVLHSVLTQRNGLMYLYSEDQDEYGSQKIDEKKLKDLYKGKDEYKNLLERTHKEDWYQHGLLKVTKNDLFHQSICLEKIIFICQKILILETDPEKRKDTIQSGKNAINELTNIVKQQEKDKASLHKGHDIHIVTAKFYEQAGCLDEAYENYKKAIERCTCKSTNEGKPRWKKYGTACKGIMHVAIRINTDQVLNDAVKFGKEFLKVSPKEQQIKDVEEIQKLVELICVSASRN</sequence>
<proteinExistence type="predicted"/>
<dbReference type="InterPro" id="IPR002182">
    <property type="entry name" value="NB-ARC"/>
</dbReference>
<dbReference type="OrthoDB" id="6057525at2759"/>
<dbReference type="EMBL" id="CAIIXF020000002">
    <property type="protein sequence ID" value="CAH1777350.1"/>
    <property type="molecule type" value="Genomic_DNA"/>
</dbReference>
<dbReference type="GO" id="GO:0043531">
    <property type="term" value="F:ADP binding"/>
    <property type="evidence" value="ECO:0007669"/>
    <property type="project" value="InterPro"/>
</dbReference>
<dbReference type="InterPro" id="IPR027417">
    <property type="entry name" value="P-loop_NTPase"/>
</dbReference>
<evidence type="ECO:0000256" key="1">
    <source>
        <dbReference type="SAM" id="MobiDB-lite"/>
    </source>
</evidence>
<feature type="compositionally biased region" description="Basic and acidic residues" evidence="1">
    <location>
        <begin position="44"/>
        <end position="56"/>
    </location>
</feature>
<organism evidence="3 4">
    <name type="scientific">Owenia fusiformis</name>
    <name type="common">Polychaete worm</name>
    <dbReference type="NCBI Taxonomy" id="6347"/>
    <lineage>
        <taxon>Eukaryota</taxon>
        <taxon>Metazoa</taxon>
        <taxon>Spiralia</taxon>
        <taxon>Lophotrochozoa</taxon>
        <taxon>Annelida</taxon>
        <taxon>Polychaeta</taxon>
        <taxon>Sedentaria</taxon>
        <taxon>Canalipalpata</taxon>
        <taxon>Sabellida</taxon>
        <taxon>Oweniida</taxon>
        <taxon>Oweniidae</taxon>
        <taxon>Owenia</taxon>
    </lineage>
</organism>
<evidence type="ECO:0000259" key="2">
    <source>
        <dbReference type="Pfam" id="PF00931"/>
    </source>
</evidence>